<dbReference type="InterPro" id="IPR025966">
    <property type="entry name" value="OppC_N"/>
</dbReference>
<sequence length="301" mass="32105">MSAEPGDTLRARLSMSDAQRERASTFVRKFRNNTKAMVGLVIVVALIVVAVFAPIIAPYSISETDISERTEAPSLEHPFGTDELGRDIFSRVVMGSRISLYVGFGSIAAALAVGTLIGVVAGYFGGLTDEVLMRVMDAAMAFPPVLLALTLMVVLGPELRNVILALAFVYTPYIARVARSAALTERNEAYVEAAVARGESDTRIVFSEVLPNCAAPLLVQGSLNISFAILAEASLSFLGLGAQPPTPSWGLIIDTGRGFIETAPWMIVFPGLAIGITVIGFNMLGDGLRDVLDPKVDTEER</sequence>
<dbReference type="PANTHER" id="PTHR43386:SF1">
    <property type="entry name" value="D,D-DIPEPTIDE TRANSPORT SYSTEM PERMEASE PROTEIN DDPC-RELATED"/>
    <property type="match status" value="1"/>
</dbReference>
<proteinExistence type="inferred from homology"/>
<dbReference type="GeneID" id="72184286"/>
<dbReference type="InterPro" id="IPR000515">
    <property type="entry name" value="MetI-like"/>
</dbReference>
<dbReference type="Pfam" id="PF12911">
    <property type="entry name" value="OppC_N"/>
    <property type="match status" value="1"/>
</dbReference>
<evidence type="ECO:0000256" key="1">
    <source>
        <dbReference type="ARBA" id="ARBA00004651"/>
    </source>
</evidence>
<accession>A0A8U0HWP6</accession>
<dbReference type="RefSeq" id="WP_248651236.1">
    <property type="nucleotide sequence ID" value="NZ_CP096659.1"/>
</dbReference>
<keyword evidence="2 7" id="KW-0813">Transport</keyword>
<reference evidence="9 10" key="1">
    <citation type="submission" date="2022-04" db="EMBL/GenBank/DDBJ databases">
        <title>Diverse halophilic archaea isolated from saline environments.</title>
        <authorList>
            <person name="Cui H.-L."/>
        </authorList>
    </citation>
    <scope>NUCLEOTIDE SEQUENCE [LARGE SCALE GENOMIC DNA]</scope>
    <source>
        <strain evidence="9 10">XZYJT49</strain>
    </source>
</reference>
<feature type="transmembrane region" description="Helical" evidence="7">
    <location>
        <begin position="135"/>
        <end position="155"/>
    </location>
</feature>
<evidence type="ECO:0000256" key="3">
    <source>
        <dbReference type="ARBA" id="ARBA00022475"/>
    </source>
</evidence>
<dbReference type="Gene3D" id="1.10.3720.10">
    <property type="entry name" value="MetI-like"/>
    <property type="match status" value="1"/>
</dbReference>
<dbReference type="KEGG" id="halx:M0R89_03765"/>
<dbReference type="EMBL" id="CP096659">
    <property type="protein sequence ID" value="UPV75193.1"/>
    <property type="molecule type" value="Genomic_DNA"/>
</dbReference>
<gene>
    <name evidence="9" type="ORF">M0R89_03765</name>
</gene>
<evidence type="ECO:0000256" key="7">
    <source>
        <dbReference type="RuleBase" id="RU363032"/>
    </source>
</evidence>
<feature type="transmembrane region" description="Helical" evidence="7">
    <location>
        <begin position="98"/>
        <end position="123"/>
    </location>
</feature>
<comment type="subcellular location">
    <subcellularLocation>
        <location evidence="1 7">Cell membrane</location>
        <topology evidence="1 7">Multi-pass membrane protein</topology>
    </subcellularLocation>
</comment>
<evidence type="ECO:0000313" key="10">
    <source>
        <dbReference type="Proteomes" id="UP000830729"/>
    </source>
</evidence>
<keyword evidence="4 7" id="KW-0812">Transmembrane</keyword>
<evidence type="ECO:0000313" key="9">
    <source>
        <dbReference type="EMBL" id="UPV75193.1"/>
    </source>
</evidence>
<dbReference type="SUPFAM" id="SSF161098">
    <property type="entry name" value="MetI-like"/>
    <property type="match status" value="1"/>
</dbReference>
<keyword evidence="3" id="KW-1003">Cell membrane</keyword>
<keyword evidence="6 7" id="KW-0472">Membrane</keyword>
<organism evidence="9 10">
    <name type="scientific">Halorussus limi</name>
    <dbReference type="NCBI Taxonomy" id="2938695"/>
    <lineage>
        <taxon>Archaea</taxon>
        <taxon>Methanobacteriati</taxon>
        <taxon>Methanobacteriota</taxon>
        <taxon>Stenosarchaea group</taxon>
        <taxon>Halobacteria</taxon>
        <taxon>Halobacteriales</taxon>
        <taxon>Haladaptataceae</taxon>
        <taxon>Halorussus</taxon>
    </lineage>
</organism>
<comment type="similarity">
    <text evidence="7">Belongs to the binding-protein-dependent transport system permease family.</text>
</comment>
<dbReference type="InterPro" id="IPR035906">
    <property type="entry name" value="MetI-like_sf"/>
</dbReference>
<dbReference type="Pfam" id="PF00528">
    <property type="entry name" value="BPD_transp_1"/>
    <property type="match status" value="1"/>
</dbReference>
<dbReference type="CDD" id="cd06261">
    <property type="entry name" value="TM_PBP2"/>
    <property type="match status" value="1"/>
</dbReference>
<evidence type="ECO:0000256" key="2">
    <source>
        <dbReference type="ARBA" id="ARBA00022448"/>
    </source>
</evidence>
<dbReference type="AlphaFoldDB" id="A0A8U0HWP6"/>
<evidence type="ECO:0000259" key="8">
    <source>
        <dbReference type="PROSITE" id="PS50928"/>
    </source>
</evidence>
<dbReference type="Proteomes" id="UP000830729">
    <property type="component" value="Chromosome"/>
</dbReference>
<evidence type="ECO:0000256" key="6">
    <source>
        <dbReference type="ARBA" id="ARBA00023136"/>
    </source>
</evidence>
<feature type="domain" description="ABC transmembrane type-1" evidence="8">
    <location>
        <begin position="96"/>
        <end position="285"/>
    </location>
</feature>
<keyword evidence="5 7" id="KW-1133">Transmembrane helix</keyword>
<dbReference type="GO" id="GO:0005886">
    <property type="term" value="C:plasma membrane"/>
    <property type="evidence" value="ECO:0007669"/>
    <property type="project" value="UniProtKB-SubCell"/>
</dbReference>
<evidence type="ECO:0000256" key="5">
    <source>
        <dbReference type="ARBA" id="ARBA00022989"/>
    </source>
</evidence>
<dbReference type="InterPro" id="IPR050366">
    <property type="entry name" value="BP-dependent_transpt_permease"/>
</dbReference>
<name>A0A8U0HWP6_9EURY</name>
<dbReference type="PROSITE" id="PS50928">
    <property type="entry name" value="ABC_TM1"/>
    <property type="match status" value="1"/>
</dbReference>
<feature type="transmembrane region" description="Helical" evidence="7">
    <location>
        <begin position="263"/>
        <end position="285"/>
    </location>
</feature>
<keyword evidence="10" id="KW-1185">Reference proteome</keyword>
<dbReference type="GO" id="GO:0055085">
    <property type="term" value="P:transmembrane transport"/>
    <property type="evidence" value="ECO:0007669"/>
    <property type="project" value="InterPro"/>
</dbReference>
<feature type="transmembrane region" description="Helical" evidence="7">
    <location>
        <begin position="36"/>
        <end position="57"/>
    </location>
</feature>
<dbReference type="PANTHER" id="PTHR43386">
    <property type="entry name" value="OLIGOPEPTIDE TRANSPORT SYSTEM PERMEASE PROTEIN APPC"/>
    <property type="match status" value="1"/>
</dbReference>
<evidence type="ECO:0000256" key="4">
    <source>
        <dbReference type="ARBA" id="ARBA00022692"/>
    </source>
</evidence>
<protein>
    <submittedName>
        <fullName evidence="9">ABC transporter permease</fullName>
    </submittedName>
</protein>